<dbReference type="EMBL" id="JANAWD010000052">
    <property type="protein sequence ID" value="KAJ3489118.1"/>
    <property type="molecule type" value="Genomic_DNA"/>
</dbReference>
<dbReference type="PROSITE" id="PS00108">
    <property type="entry name" value="PROTEIN_KINASE_ST"/>
    <property type="match status" value="1"/>
</dbReference>
<evidence type="ECO:0000313" key="4">
    <source>
        <dbReference type="Proteomes" id="UP001212997"/>
    </source>
</evidence>
<dbReference type="InterPro" id="IPR051681">
    <property type="entry name" value="Ser/Thr_Kinases-Pseudokinases"/>
</dbReference>
<gene>
    <name evidence="3" type="ORF">NLI96_g2365</name>
</gene>
<dbReference type="InterPro" id="IPR000719">
    <property type="entry name" value="Prot_kinase_dom"/>
</dbReference>
<dbReference type="Proteomes" id="UP001212997">
    <property type="component" value="Unassembled WGS sequence"/>
</dbReference>
<dbReference type="SUPFAM" id="SSF56112">
    <property type="entry name" value="Protein kinase-like (PK-like)"/>
    <property type="match status" value="1"/>
</dbReference>
<sequence length="324" mass="36236">MPAASPLRESLSCSRKTPPCDTQSDHKTESYIERSELRRNLYACRGPVPDDLILSESQLSRVEPGTGAERAFGGSANIECVYHLEKKVAIKVLRSLLSVKTPYTDFLTKEFYHELAIWYSLQHVHILPLLAVVSWGPHDDALCLVSPWQENGNAQDYLDVKKSELTDLEYIKIVNELLLQVLLGLGYMHQNGVVHGDLKGRNILIGDDKKVLICDFGSSTCSEIDSKIKPSSGYWIAPEVRVDLKTPTPAADVYSFGCMCVEFYTSEKPFKGSQHLAIIEGRATLHQPSNMDLTLWEGVRRCCEIKASDRPTIDALIGIFSRHV</sequence>
<proteinExistence type="predicted"/>
<dbReference type="GO" id="GO:0004674">
    <property type="term" value="F:protein serine/threonine kinase activity"/>
    <property type="evidence" value="ECO:0007669"/>
    <property type="project" value="TreeGrafter"/>
</dbReference>
<dbReference type="GO" id="GO:0005524">
    <property type="term" value="F:ATP binding"/>
    <property type="evidence" value="ECO:0007669"/>
    <property type="project" value="InterPro"/>
</dbReference>
<dbReference type="PROSITE" id="PS50011">
    <property type="entry name" value="PROTEIN_KINASE_DOM"/>
    <property type="match status" value="1"/>
</dbReference>
<dbReference type="SMART" id="SM00220">
    <property type="entry name" value="S_TKc"/>
    <property type="match status" value="1"/>
</dbReference>
<comment type="caution">
    <text evidence="3">The sequence shown here is derived from an EMBL/GenBank/DDBJ whole genome shotgun (WGS) entry which is preliminary data.</text>
</comment>
<accession>A0AAD5V8W5</accession>
<evidence type="ECO:0000313" key="3">
    <source>
        <dbReference type="EMBL" id="KAJ3489118.1"/>
    </source>
</evidence>
<feature type="region of interest" description="Disordered" evidence="1">
    <location>
        <begin position="1"/>
        <end position="29"/>
    </location>
</feature>
<protein>
    <recommendedName>
        <fullName evidence="2">Protein kinase domain-containing protein</fullName>
    </recommendedName>
</protein>
<organism evidence="3 4">
    <name type="scientific">Meripilus lineatus</name>
    <dbReference type="NCBI Taxonomy" id="2056292"/>
    <lineage>
        <taxon>Eukaryota</taxon>
        <taxon>Fungi</taxon>
        <taxon>Dikarya</taxon>
        <taxon>Basidiomycota</taxon>
        <taxon>Agaricomycotina</taxon>
        <taxon>Agaricomycetes</taxon>
        <taxon>Polyporales</taxon>
        <taxon>Meripilaceae</taxon>
        <taxon>Meripilus</taxon>
    </lineage>
</organism>
<reference evidence="3" key="1">
    <citation type="submission" date="2022-07" db="EMBL/GenBank/DDBJ databases">
        <title>Genome Sequence of Physisporinus lineatus.</title>
        <authorList>
            <person name="Buettner E."/>
        </authorList>
    </citation>
    <scope>NUCLEOTIDE SEQUENCE</scope>
    <source>
        <strain evidence="3">VT162</strain>
    </source>
</reference>
<feature type="domain" description="Protein kinase" evidence="2">
    <location>
        <begin position="48"/>
        <end position="324"/>
    </location>
</feature>
<evidence type="ECO:0000259" key="2">
    <source>
        <dbReference type="PROSITE" id="PS50011"/>
    </source>
</evidence>
<dbReference type="AlphaFoldDB" id="A0AAD5V8W5"/>
<dbReference type="Pfam" id="PF07714">
    <property type="entry name" value="PK_Tyr_Ser-Thr"/>
    <property type="match status" value="1"/>
</dbReference>
<dbReference type="Gene3D" id="1.10.510.10">
    <property type="entry name" value="Transferase(Phosphotransferase) domain 1"/>
    <property type="match status" value="1"/>
</dbReference>
<keyword evidence="4" id="KW-1185">Reference proteome</keyword>
<dbReference type="PANTHER" id="PTHR44329">
    <property type="entry name" value="SERINE/THREONINE-PROTEIN KINASE TNNI3K-RELATED"/>
    <property type="match status" value="1"/>
</dbReference>
<evidence type="ECO:0000256" key="1">
    <source>
        <dbReference type="SAM" id="MobiDB-lite"/>
    </source>
</evidence>
<dbReference type="InterPro" id="IPR001245">
    <property type="entry name" value="Ser-Thr/Tyr_kinase_cat_dom"/>
</dbReference>
<dbReference type="InterPro" id="IPR008271">
    <property type="entry name" value="Ser/Thr_kinase_AS"/>
</dbReference>
<dbReference type="InterPro" id="IPR011009">
    <property type="entry name" value="Kinase-like_dom_sf"/>
</dbReference>
<name>A0AAD5V8W5_9APHY</name>